<sequence length="259" mass="28200">MNSRAVMAAPVVVALVAFVSMPIAAMYGGGQQSLEEAELSGAGFSQGEQGSFMSADTDTFVENQTGSQVTILRLDNGFHTGTATERFARPALSLIKLYIAEYVLEHGELKDRADALEMIRSSNDEIAEEMFEKYPECIDIVAKEYGLASTRSRDTWGYSVTSTYDVVSFVSQKLRKNRNDPILRAMKESDKIAADGYEQNFGTSTLPGVIGTKWGWSNDLTLHSSVSYGENFVVAVAVSGTAEDLTDLVELQVAGLMEE</sequence>
<dbReference type="Proteomes" id="UP000320791">
    <property type="component" value="Unassembled WGS sequence"/>
</dbReference>
<evidence type="ECO:0008006" key="3">
    <source>
        <dbReference type="Google" id="ProtNLM"/>
    </source>
</evidence>
<accession>A0A5C5UL08</accession>
<dbReference type="AlphaFoldDB" id="A0A5C5UL08"/>
<protein>
    <recommendedName>
        <fullName evidence="3">Serine hydrolase</fullName>
    </recommendedName>
</protein>
<dbReference type="RefSeq" id="WP_146323982.1">
    <property type="nucleotide sequence ID" value="NZ_BAABLR010000007.1"/>
</dbReference>
<proteinExistence type="predicted"/>
<comment type="caution">
    <text evidence="1">The sequence shown here is derived from an EMBL/GenBank/DDBJ whole genome shotgun (WGS) entry which is preliminary data.</text>
</comment>
<evidence type="ECO:0000313" key="1">
    <source>
        <dbReference type="EMBL" id="TWT26706.1"/>
    </source>
</evidence>
<gene>
    <name evidence="1" type="ORF">FRX94_04750</name>
</gene>
<dbReference type="OrthoDB" id="4535618at2"/>
<dbReference type="Gene3D" id="3.40.710.10">
    <property type="entry name" value="DD-peptidase/beta-lactamase superfamily"/>
    <property type="match status" value="1"/>
</dbReference>
<dbReference type="InterPro" id="IPR012338">
    <property type="entry name" value="Beta-lactam/transpept-like"/>
</dbReference>
<evidence type="ECO:0000313" key="2">
    <source>
        <dbReference type="Proteomes" id="UP000320791"/>
    </source>
</evidence>
<name>A0A5C5UL08_9CORY</name>
<dbReference type="EMBL" id="VOHM01000007">
    <property type="protein sequence ID" value="TWT26706.1"/>
    <property type="molecule type" value="Genomic_DNA"/>
</dbReference>
<dbReference type="SUPFAM" id="SSF56601">
    <property type="entry name" value="beta-lactamase/transpeptidase-like"/>
    <property type="match status" value="1"/>
</dbReference>
<reference evidence="1 2" key="1">
    <citation type="submission" date="2019-08" db="EMBL/GenBank/DDBJ databases">
        <authorList>
            <person name="Lei W."/>
        </authorList>
    </citation>
    <scope>NUCLEOTIDE SEQUENCE [LARGE SCALE GENOMIC DNA]</scope>
    <source>
        <strain evidence="1 2">CCUG 58627</strain>
    </source>
</reference>
<organism evidence="1 2">
    <name type="scientific">Corynebacterium canis</name>
    <dbReference type="NCBI Taxonomy" id="679663"/>
    <lineage>
        <taxon>Bacteria</taxon>
        <taxon>Bacillati</taxon>
        <taxon>Actinomycetota</taxon>
        <taxon>Actinomycetes</taxon>
        <taxon>Mycobacteriales</taxon>
        <taxon>Corynebacteriaceae</taxon>
        <taxon>Corynebacterium</taxon>
    </lineage>
</organism>
<keyword evidence="2" id="KW-1185">Reference proteome</keyword>